<evidence type="ECO:0000256" key="1">
    <source>
        <dbReference type="SAM" id="MobiDB-lite"/>
    </source>
</evidence>
<dbReference type="Pfam" id="PF25823">
    <property type="entry name" value="Ams2-SPT21_N"/>
    <property type="match status" value="1"/>
</dbReference>
<organism evidence="3 4">
    <name type="scientific">Lentinula raphanica</name>
    <dbReference type="NCBI Taxonomy" id="153919"/>
    <lineage>
        <taxon>Eukaryota</taxon>
        <taxon>Fungi</taxon>
        <taxon>Dikarya</taxon>
        <taxon>Basidiomycota</taxon>
        <taxon>Agaricomycotina</taxon>
        <taxon>Agaricomycetes</taxon>
        <taxon>Agaricomycetidae</taxon>
        <taxon>Agaricales</taxon>
        <taxon>Marasmiineae</taxon>
        <taxon>Omphalotaceae</taxon>
        <taxon>Lentinula</taxon>
    </lineage>
</organism>
<feature type="region of interest" description="Disordered" evidence="1">
    <location>
        <begin position="536"/>
        <end position="782"/>
    </location>
</feature>
<gene>
    <name evidence="3" type="ORF">F5878DRAFT_604586</name>
</gene>
<comment type="caution">
    <text evidence="3">The sequence shown here is derived from an EMBL/GenBank/DDBJ whole genome shotgun (WGS) entry which is preliminary data.</text>
</comment>
<feature type="compositionally biased region" description="Pro residues" evidence="1">
    <location>
        <begin position="736"/>
        <end position="750"/>
    </location>
</feature>
<feature type="compositionally biased region" description="Polar residues" evidence="1">
    <location>
        <begin position="423"/>
        <end position="448"/>
    </location>
</feature>
<keyword evidence="4" id="KW-1185">Reference proteome</keyword>
<evidence type="ECO:0000313" key="3">
    <source>
        <dbReference type="EMBL" id="KAJ3843574.1"/>
    </source>
</evidence>
<evidence type="ECO:0000313" key="4">
    <source>
        <dbReference type="Proteomes" id="UP001163846"/>
    </source>
</evidence>
<feature type="region of interest" description="Disordered" evidence="1">
    <location>
        <begin position="303"/>
        <end position="469"/>
    </location>
</feature>
<feature type="compositionally biased region" description="Basic residues" evidence="1">
    <location>
        <begin position="168"/>
        <end position="177"/>
    </location>
</feature>
<name>A0AA38PIL0_9AGAR</name>
<feature type="region of interest" description="Disordered" evidence="1">
    <location>
        <begin position="157"/>
        <end position="179"/>
    </location>
</feature>
<feature type="compositionally biased region" description="Low complexity" evidence="1">
    <location>
        <begin position="582"/>
        <end position="600"/>
    </location>
</feature>
<feature type="compositionally biased region" description="Polar residues" evidence="1">
    <location>
        <begin position="360"/>
        <end position="401"/>
    </location>
</feature>
<protein>
    <recommendedName>
        <fullName evidence="2">Ams2/SPT21 N-terminal domain-containing protein</fullName>
    </recommendedName>
</protein>
<dbReference type="Proteomes" id="UP001163846">
    <property type="component" value="Unassembled WGS sequence"/>
</dbReference>
<feature type="compositionally biased region" description="Pro residues" evidence="1">
    <location>
        <begin position="312"/>
        <end position="326"/>
    </location>
</feature>
<feature type="region of interest" description="Disordered" evidence="1">
    <location>
        <begin position="215"/>
        <end position="235"/>
    </location>
</feature>
<feature type="compositionally biased region" description="Polar residues" evidence="1">
    <location>
        <begin position="219"/>
        <end position="228"/>
    </location>
</feature>
<dbReference type="AlphaFoldDB" id="A0AA38PIL0"/>
<dbReference type="InterPro" id="IPR057725">
    <property type="entry name" value="Ams2-SPT21_N"/>
</dbReference>
<sequence>MESKQIRVLHSIAPAETYILSRSTSPMQVYPVNNASGNTIQFADVSLKSCMDIIHASSPDLFSSSKKDFSVYCMDPLESSALMASTSTSFQPVSVACGRLSAIRLSDGQAMVTGTLVRDRVGQEALQLVFVLREIVTQNQIPDPAATVRINAALARQTEENDRTQRSIQKRKERRAVKPAVKTEADRILEESGNACLIRPGDTLRLHATQPRPFAYRSASGQPDHSNTTPPPAQDIISPTLSSQISLASLANLSPELLVILDTVKHDPQVNSEALLRVISFIDSAMKSNASLTVTDALRKLAPPTTSTQMPPETPETPPWTPPPAAAVPATSNDGVVILDKENVKPSASRRRKDCDTNNEKTLAATTGLPTSSISQPPHASASRPLQSNSAFTNEPSLRANTTRKRTLSEVLEDTRPLGRNQGRLNTFSSPVRPARTTNLSPGHSQDQPIVIPDSPSLPKSNQKPNSRGRLQIPYVVPDWARTDTAMQPRLSEETQLMLKEAEQRKKEEKMAKRMKWSQQRQSGPLHRAISTPAVFSTGMDQPVASTSALPSPEKKGAMAAPPPPSTAPDSLLPVIAVADTSISFPSSSRRSPSPPSSSSVAIPCTPPRKRPPPSNSSPEEDFSLFTPRGMNTPRRGPSIFQSPTIAHSSSMRPDRDCNVTPPPSSGPLVEDDSENAKGTASDDEDFLAHTLRSPAEGLKSFSNSPNKVAQEVESHTDADIPPVDNDEDGSKSDPPIWPGLPPSSPPPQFSPMLHSVTDESPREPDDDFSLPMASSDFDIDELPLQTEPTTRSDISEKNSTNADLGAVSHEGLLDEKSLAAMFEILANNLRSDTSSAIDESHDIFKDLGAVFDEPQHLHPNQSGPSILPPNIAFDNSEFWNAISPLLNQTADNHSSAEVPDPVKDLFSGCVL</sequence>
<proteinExistence type="predicted"/>
<dbReference type="EMBL" id="MU805973">
    <property type="protein sequence ID" value="KAJ3843574.1"/>
    <property type="molecule type" value="Genomic_DNA"/>
</dbReference>
<accession>A0AA38PIL0</accession>
<feature type="compositionally biased region" description="Polar residues" evidence="1">
    <location>
        <begin position="640"/>
        <end position="652"/>
    </location>
</feature>
<feature type="domain" description="Ams2/SPT21 N-terminal" evidence="2">
    <location>
        <begin position="5"/>
        <end position="83"/>
    </location>
</feature>
<reference evidence="3" key="1">
    <citation type="submission" date="2022-08" db="EMBL/GenBank/DDBJ databases">
        <authorList>
            <consortium name="DOE Joint Genome Institute"/>
            <person name="Min B."/>
            <person name="Riley R."/>
            <person name="Sierra-Patev S."/>
            <person name="Naranjo-Ortiz M."/>
            <person name="Looney B."/>
            <person name="Konkel Z."/>
            <person name="Slot J.C."/>
            <person name="Sakamoto Y."/>
            <person name="Steenwyk J.L."/>
            <person name="Rokas A."/>
            <person name="Carro J."/>
            <person name="Camarero S."/>
            <person name="Ferreira P."/>
            <person name="Molpeceres G."/>
            <person name="Ruiz-Duenas F.J."/>
            <person name="Serrano A."/>
            <person name="Henrissat B."/>
            <person name="Drula E."/>
            <person name="Hughes K.W."/>
            <person name="Mata J.L."/>
            <person name="Ishikawa N.K."/>
            <person name="Vargas-Isla R."/>
            <person name="Ushijima S."/>
            <person name="Smith C.A."/>
            <person name="Ahrendt S."/>
            <person name="Andreopoulos W."/>
            <person name="He G."/>
            <person name="Labutti K."/>
            <person name="Lipzen A."/>
            <person name="Ng V."/>
            <person name="Sandor L."/>
            <person name="Barry K."/>
            <person name="Martinez A.T."/>
            <person name="Xiao Y."/>
            <person name="Gibbons J.G."/>
            <person name="Terashima K."/>
            <person name="Hibbett D.S."/>
            <person name="Grigoriev I.V."/>
        </authorList>
    </citation>
    <scope>NUCLEOTIDE SEQUENCE</scope>
    <source>
        <strain evidence="3">TFB9207</strain>
    </source>
</reference>
<evidence type="ECO:0000259" key="2">
    <source>
        <dbReference type="Pfam" id="PF25823"/>
    </source>
</evidence>